<dbReference type="PANTHER" id="PTHR43298:SF2">
    <property type="entry name" value="FMN_FAD EXPORTER YEEO-RELATED"/>
    <property type="match status" value="1"/>
</dbReference>
<dbReference type="NCBIfam" id="TIGR00797">
    <property type="entry name" value="matE"/>
    <property type="match status" value="1"/>
</dbReference>
<evidence type="ECO:0000256" key="1">
    <source>
        <dbReference type="ARBA" id="ARBA00022448"/>
    </source>
</evidence>
<keyword evidence="1" id="KW-0813">Transport</keyword>
<evidence type="ECO:0000256" key="2">
    <source>
        <dbReference type="SAM" id="Phobius"/>
    </source>
</evidence>
<dbReference type="EMBL" id="CP054475">
    <property type="protein sequence ID" value="UXD87394.1"/>
    <property type="molecule type" value="Genomic_DNA"/>
</dbReference>
<feature type="transmembrane region" description="Helical" evidence="2">
    <location>
        <begin position="384"/>
        <end position="406"/>
    </location>
</feature>
<feature type="transmembrane region" description="Helical" evidence="2">
    <location>
        <begin position="240"/>
        <end position="262"/>
    </location>
</feature>
<feature type="transmembrane region" description="Helical" evidence="2">
    <location>
        <begin position="314"/>
        <end position="340"/>
    </location>
</feature>
<dbReference type="RefSeq" id="WP_260999312.1">
    <property type="nucleotide sequence ID" value="NZ_CP054475.1"/>
</dbReference>
<dbReference type="InterPro" id="IPR002528">
    <property type="entry name" value="MATE_fam"/>
</dbReference>
<evidence type="ECO:0000313" key="3">
    <source>
        <dbReference type="EMBL" id="UXD87394.1"/>
    </source>
</evidence>
<feature type="transmembrane region" description="Helical" evidence="2">
    <location>
        <begin position="53"/>
        <end position="75"/>
    </location>
</feature>
<sequence>MTFKAQEIRALLKLTFPILATQLAQIGMGTVDTLMSGYVSTRDLAAVAIGTSLWLPTWLFLAGVLVALSPLASGLNAARRNDELPNLLAAALWVGIVLGSLAGLLLGAGASALPRLVDDPVTARIAAEYTLAIAFGMPGAGVFLAYRFYAEALNEPGQVTRIMLTGLLMNVPVNAIFVYGLFGMPELGGVGCGIGSSLIFAGMAIAMARNTRKKRLPAEYPLWRHVLRPVKAQVKEMLQIGVPIGVAIFFEVSLFSVIALFLTELGPTIVAGHQVALNLSSLTFMIPLSLGMALTVRVGHWLGSGQYVLARRTAWIGIGLNLGISMFNASVMVLFAASIARLYSPDPAVVSTAAGLLLFAAVFQLSDAIQVAAAGALRGYKDTVAVMLITFVAYWLIGLGLGYWLAFGERMSMGAEGFWTGLVVGLSAAAVALGYRLYRVSHRPDTRPEVSSATQTNGA</sequence>
<protein>
    <submittedName>
        <fullName evidence="3">MATE family efflux transporter</fullName>
    </submittedName>
</protein>
<keyword evidence="4" id="KW-1185">Reference proteome</keyword>
<evidence type="ECO:0000313" key="4">
    <source>
        <dbReference type="Proteomes" id="UP001065322"/>
    </source>
</evidence>
<reference evidence="4" key="1">
    <citation type="submission" date="2020-06" db="EMBL/GenBank/DDBJ databases">
        <title>Thalassolituus marinus alknpb1M-1, a hydrocarbon-degrading bacterium isolated from the deep-sea overlying water using an in-situ strategy from the South China Sea basin.</title>
        <authorList>
            <person name="Dong C."/>
            <person name="Chen Y."/>
            <person name="Shao Z."/>
        </authorList>
    </citation>
    <scope>NUCLEOTIDE SEQUENCE [LARGE SCALE GENOMIC DNA]</scope>
    <source>
        <strain evidence="4">alknpb1M-1</strain>
    </source>
</reference>
<feature type="transmembrane region" description="Helical" evidence="2">
    <location>
        <begin position="418"/>
        <end position="438"/>
    </location>
</feature>
<feature type="transmembrane region" description="Helical" evidence="2">
    <location>
        <begin position="162"/>
        <end position="182"/>
    </location>
</feature>
<keyword evidence="2" id="KW-0812">Transmembrane</keyword>
<keyword evidence="2" id="KW-0472">Membrane</keyword>
<dbReference type="Pfam" id="PF01554">
    <property type="entry name" value="MatE"/>
    <property type="match status" value="2"/>
</dbReference>
<organism evidence="3 4">
    <name type="scientific">Thalassolituus hydrocarboniclasticus</name>
    <dbReference type="NCBI Taxonomy" id="2742796"/>
    <lineage>
        <taxon>Bacteria</taxon>
        <taxon>Pseudomonadati</taxon>
        <taxon>Pseudomonadota</taxon>
        <taxon>Gammaproteobacteria</taxon>
        <taxon>Oceanospirillales</taxon>
        <taxon>Oceanospirillaceae</taxon>
        <taxon>Thalassolituus</taxon>
    </lineage>
</organism>
<dbReference type="InterPro" id="IPR050222">
    <property type="entry name" value="MATE_MdtK"/>
</dbReference>
<feature type="transmembrane region" description="Helical" evidence="2">
    <location>
        <begin position="352"/>
        <end position="377"/>
    </location>
</feature>
<feature type="transmembrane region" description="Helical" evidence="2">
    <location>
        <begin position="282"/>
        <end position="302"/>
    </location>
</feature>
<name>A0ABY6A8V2_9GAMM</name>
<feature type="transmembrane region" description="Helical" evidence="2">
    <location>
        <begin position="188"/>
        <end position="208"/>
    </location>
</feature>
<proteinExistence type="predicted"/>
<dbReference type="Proteomes" id="UP001065322">
    <property type="component" value="Chromosome"/>
</dbReference>
<keyword evidence="2" id="KW-1133">Transmembrane helix</keyword>
<accession>A0ABY6A8V2</accession>
<gene>
    <name evidence="3" type="ORF">HUF19_08095</name>
</gene>
<dbReference type="PANTHER" id="PTHR43298">
    <property type="entry name" value="MULTIDRUG RESISTANCE PROTEIN NORM-RELATED"/>
    <property type="match status" value="1"/>
</dbReference>
<feature type="transmembrane region" description="Helical" evidence="2">
    <location>
        <begin position="129"/>
        <end position="150"/>
    </location>
</feature>
<feature type="transmembrane region" description="Helical" evidence="2">
    <location>
        <begin position="87"/>
        <end position="109"/>
    </location>
</feature>
<dbReference type="CDD" id="cd13131">
    <property type="entry name" value="MATE_NorM_like"/>
    <property type="match status" value="1"/>
</dbReference>